<keyword evidence="3" id="KW-1003">Cell membrane</keyword>
<proteinExistence type="inferred from homology"/>
<dbReference type="AlphaFoldDB" id="A0A211ZVK2"/>
<evidence type="ECO:0000256" key="1">
    <source>
        <dbReference type="ARBA" id="ARBA00004651"/>
    </source>
</evidence>
<keyword evidence="10" id="KW-1185">Reference proteome</keyword>
<protein>
    <recommendedName>
        <fullName evidence="8">ABC transmembrane type-1 domain-containing protein</fullName>
    </recommendedName>
</protein>
<evidence type="ECO:0000256" key="4">
    <source>
        <dbReference type="ARBA" id="ARBA00022692"/>
    </source>
</evidence>
<evidence type="ECO:0000313" key="9">
    <source>
        <dbReference type="EMBL" id="OWJ69186.1"/>
    </source>
</evidence>
<dbReference type="RefSeq" id="WP_088149176.1">
    <property type="nucleotide sequence ID" value="NZ_NHON01000001.1"/>
</dbReference>
<dbReference type="PROSITE" id="PS50928">
    <property type="entry name" value="ABC_TM1"/>
    <property type="match status" value="1"/>
</dbReference>
<evidence type="ECO:0000256" key="5">
    <source>
        <dbReference type="ARBA" id="ARBA00022989"/>
    </source>
</evidence>
<evidence type="ECO:0000313" key="10">
    <source>
        <dbReference type="Proteomes" id="UP000196655"/>
    </source>
</evidence>
<feature type="domain" description="ABC transmembrane type-1" evidence="8">
    <location>
        <begin position="86"/>
        <end position="270"/>
    </location>
</feature>
<sequence>MTEDAALVGEKPRRRGYAEDGRPALLGRLGRRLRGVNVEGTIALVGLLVLWQIASANYPPMFFPPLQKIWATAVQTFETPSTLLSIGTTYLRITLSLIGSFFIASALGVGAALNRRIERFLVPLVELKQGIPAVCWIIFAILWFRDMETRIAFVVVTAALPSFFYQARDAVRSIPRDLWDMVRALRPNLLQVLRILVVPSTLPSLLTVWRVNIGNGTRVTIMAELLGGITGIGHQLRLSQELFRMDQVIVWTAALVAFVILGNLVLSAIERRVLRWRPRNETSHG</sequence>
<accession>A0A211ZVK2</accession>
<comment type="caution">
    <text evidence="9">The sequence shown here is derived from an EMBL/GenBank/DDBJ whole genome shotgun (WGS) entry which is preliminary data.</text>
</comment>
<dbReference type="PANTHER" id="PTHR30151:SF0">
    <property type="entry name" value="ABC TRANSPORTER PERMEASE PROTEIN MJ0413-RELATED"/>
    <property type="match status" value="1"/>
</dbReference>
<feature type="transmembrane region" description="Helical" evidence="7">
    <location>
        <begin position="125"/>
        <end position="144"/>
    </location>
</feature>
<evidence type="ECO:0000256" key="7">
    <source>
        <dbReference type="RuleBase" id="RU363032"/>
    </source>
</evidence>
<dbReference type="InterPro" id="IPR035906">
    <property type="entry name" value="MetI-like_sf"/>
</dbReference>
<dbReference type="Proteomes" id="UP000196655">
    <property type="component" value="Unassembled WGS sequence"/>
</dbReference>
<evidence type="ECO:0000256" key="6">
    <source>
        <dbReference type="ARBA" id="ARBA00023136"/>
    </source>
</evidence>
<feature type="transmembrane region" description="Helical" evidence="7">
    <location>
        <begin position="90"/>
        <end position="113"/>
    </location>
</feature>
<comment type="subcellular location">
    <subcellularLocation>
        <location evidence="1 7">Cell membrane</location>
        <topology evidence="1 7">Multi-pass membrane protein</topology>
    </subcellularLocation>
</comment>
<dbReference type="GO" id="GO:0005886">
    <property type="term" value="C:plasma membrane"/>
    <property type="evidence" value="ECO:0007669"/>
    <property type="project" value="UniProtKB-SubCell"/>
</dbReference>
<dbReference type="Pfam" id="PF00528">
    <property type="entry name" value="BPD_transp_1"/>
    <property type="match status" value="1"/>
</dbReference>
<comment type="similarity">
    <text evidence="7">Belongs to the binding-protein-dependent transport system permease family.</text>
</comment>
<dbReference type="OrthoDB" id="9799271at2"/>
<keyword evidence="2 7" id="KW-0813">Transport</keyword>
<keyword evidence="4 7" id="KW-0812">Transmembrane</keyword>
<reference evidence="10" key="1">
    <citation type="submission" date="2017-05" db="EMBL/GenBank/DDBJ databases">
        <authorList>
            <person name="Macchi M."/>
            <person name="Festa S."/>
            <person name="Coppotelli B.M."/>
            <person name="Morelli I.S."/>
        </authorList>
    </citation>
    <scope>NUCLEOTIDE SEQUENCE [LARGE SCALE GENOMIC DNA]</scope>
    <source>
        <strain evidence="10">I</strain>
    </source>
</reference>
<dbReference type="CDD" id="cd06261">
    <property type="entry name" value="TM_PBP2"/>
    <property type="match status" value="1"/>
</dbReference>
<dbReference type="EMBL" id="NHON01000001">
    <property type="protein sequence ID" value="OWJ69186.1"/>
    <property type="molecule type" value="Genomic_DNA"/>
</dbReference>
<evidence type="ECO:0000259" key="8">
    <source>
        <dbReference type="PROSITE" id="PS50928"/>
    </source>
</evidence>
<keyword evidence="5 7" id="KW-1133">Transmembrane helix</keyword>
<evidence type="ECO:0000256" key="3">
    <source>
        <dbReference type="ARBA" id="ARBA00022475"/>
    </source>
</evidence>
<gene>
    <name evidence="9" type="ORF">BWR60_01245</name>
</gene>
<dbReference type="GO" id="GO:0055085">
    <property type="term" value="P:transmembrane transport"/>
    <property type="evidence" value="ECO:0007669"/>
    <property type="project" value="InterPro"/>
</dbReference>
<feature type="transmembrane region" description="Helical" evidence="7">
    <location>
        <begin position="36"/>
        <end position="54"/>
    </location>
</feature>
<evidence type="ECO:0000256" key="2">
    <source>
        <dbReference type="ARBA" id="ARBA00022448"/>
    </source>
</evidence>
<dbReference type="PANTHER" id="PTHR30151">
    <property type="entry name" value="ALKANE SULFONATE ABC TRANSPORTER-RELATED, MEMBRANE SUBUNIT"/>
    <property type="match status" value="1"/>
</dbReference>
<organism evidence="9 10">
    <name type="scientific">Inquilinus limosus</name>
    <dbReference type="NCBI Taxonomy" id="171674"/>
    <lineage>
        <taxon>Bacteria</taxon>
        <taxon>Pseudomonadati</taxon>
        <taxon>Pseudomonadota</taxon>
        <taxon>Alphaproteobacteria</taxon>
        <taxon>Rhodospirillales</taxon>
        <taxon>Rhodospirillaceae</taxon>
        <taxon>Inquilinus</taxon>
    </lineage>
</organism>
<dbReference type="Gene3D" id="1.10.3720.10">
    <property type="entry name" value="MetI-like"/>
    <property type="match status" value="1"/>
</dbReference>
<dbReference type="InterPro" id="IPR000515">
    <property type="entry name" value="MetI-like"/>
</dbReference>
<name>A0A211ZVK2_9PROT</name>
<keyword evidence="6 7" id="KW-0472">Membrane</keyword>
<dbReference type="SUPFAM" id="SSF161098">
    <property type="entry name" value="MetI-like"/>
    <property type="match status" value="1"/>
</dbReference>
<feature type="transmembrane region" description="Helical" evidence="7">
    <location>
        <begin position="248"/>
        <end position="269"/>
    </location>
</feature>